<evidence type="ECO:0000313" key="4">
    <source>
        <dbReference type="Proteomes" id="UP000828390"/>
    </source>
</evidence>
<feature type="chain" id="PRO_5039623696" evidence="2">
    <location>
        <begin position="18"/>
        <end position="237"/>
    </location>
</feature>
<feature type="signal peptide" evidence="2">
    <location>
        <begin position="1"/>
        <end position="17"/>
    </location>
</feature>
<feature type="compositionally biased region" description="Basic and acidic residues" evidence="1">
    <location>
        <begin position="222"/>
        <end position="237"/>
    </location>
</feature>
<gene>
    <name evidence="3" type="ORF">DPMN_062498</name>
</gene>
<keyword evidence="4" id="KW-1185">Reference proteome</keyword>
<reference evidence="3" key="1">
    <citation type="journal article" date="2019" name="bioRxiv">
        <title>The Genome of the Zebra Mussel, Dreissena polymorpha: A Resource for Invasive Species Research.</title>
        <authorList>
            <person name="McCartney M.A."/>
            <person name="Auch B."/>
            <person name="Kono T."/>
            <person name="Mallez S."/>
            <person name="Zhang Y."/>
            <person name="Obille A."/>
            <person name="Becker A."/>
            <person name="Abrahante J.E."/>
            <person name="Garbe J."/>
            <person name="Badalamenti J.P."/>
            <person name="Herman A."/>
            <person name="Mangelson H."/>
            <person name="Liachko I."/>
            <person name="Sullivan S."/>
            <person name="Sone E.D."/>
            <person name="Koren S."/>
            <person name="Silverstein K.A.T."/>
            <person name="Beckman K.B."/>
            <person name="Gohl D.M."/>
        </authorList>
    </citation>
    <scope>NUCLEOTIDE SEQUENCE</scope>
    <source>
        <strain evidence="3">Duluth1</strain>
        <tissue evidence="3">Whole animal</tissue>
    </source>
</reference>
<feature type="region of interest" description="Disordered" evidence="1">
    <location>
        <begin position="169"/>
        <end position="193"/>
    </location>
</feature>
<reference evidence="3" key="2">
    <citation type="submission" date="2020-11" db="EMBL/GenBank/DDBJ databases">
        <authorList>
            <person name="McCartney M.A."/>
            <person name="Auch B."/>
            <person name="Kono T."/>
            <person name="Mallez S."/>
            <person name="Becker A."/>
            <person name="Gohl D.M."/>
            <person name="Silverstein K.A.T."/>
            <person name="Koren S."/>
            <person name="Bechman K.B."/>
            <person name="Herman A."/>
            <person name="Abrahante J.E."/>
            <person name="Garbe J."/>
        </authorList>
    </citation>
    <scope>NUCLEOTIDE SEQUENCE</scope>
    <source>
        <strain evidence="3">Duluth1</strain>
        <tissue evidence="3">Whole animal</tissue>
    </source>
</reference>
<sequence>MVVLLLNILVVIGMVICRNPSKARKAKEPKQCGDLDLSTYRPKKPDETRKNFFEKLNWLPKWKQQSGMPGIPYLPMENGNVNRLWKPEEKYSQTSSTFLPVLRPQMVQPCDSLQKHYETQEDSYLEHTYEEPMSVAPSRPPSCRETGLQHSSLQELSCMACSFETESDDYSSPTKYFPRSTEEPHNVSRHMEEPRTVSFALPQGTYLTIQDRVDSCQSSQTTEKERTPHGGEKSGGQ</sequence>
<organism evidence="3 4">
    <name type="scientific">Dreissena polymorpha</name>
    <name type="common">Zebra mussel</name>
    <name type="synonym">Mytilus polymorpha</name>
    <dbReference type="NCBI Taxonomy" id="45954"/>
    <lineage>
        <taxon>Eukaryota</taxon>
        <taxon>Metazoa</taxon>
        <taxon>Spiralia</taxon>
        <taxon>Lophotrochozoa</taxon>
        <taxon>Mollusca</taxon>
        <taxon>Bivalvia</taxon>
        <taxon>Autobranchia</taxon>
        <taxon>Heteroconchia</taxon>
        <taxon>Euheterodonta</taxon>
        <taxon>Imparidentia</taxon>
        <taxon>Neoheterodontei</taxon>
        <taxon>Myida</taxon>
        <taxon>Dreissenoidea</taxon>
        <taxon>Dreissenidae</taxon>
        <taxon>Dreissena</taxon>
    </lineage>
</organism>
<dbReference type="EMBL" id="JAIWYP010000013">
    <property type="protein sequence ID" value="KAH3719648.1"/>
    <property type="molecule type" value="Genomic_DNA"/>
</dbReference>
<protein>
    <submittedName>
        <fullName evidence="3">Uncharacterized protein</fullName>
    </submittedName>
</protein>
<evidence type="ECO:0000313" key="3">
    <source>
        <dbReference type="EMBL" id="KAH3719648.1"/>
    </source>
</evidence>
<evidence type="ECO:0000256" key="2">
    <source>
        <dbReference type="SAM" id="SignalP"/>
    </source>
</evidence>
<feature type="compositionally biased region" description="Basic and acidic residues" evidence="1">
    <location>
        <begin position="180"/>
        <end position="193"/>
    </location>
</feature>
<comment type="caution">
    <text evidence="3">The sequence shown here is derived from an EMBL/GenBank/DDBJ whole genome shotgun (WGS) entry which is preliminary data.</text>
</comment>
<evidence type="ECO:0000256" key="1">
    <source>
        <dbReference type="SAM" id="MobiDB-lite"/>
    </source>
</evidence>
<name>A0A9D4C8W5_DREPO</name>
<keyword evidence="2" id="KW-0732">Signal</keyword>
<dbReference type="Proteomes" id="UP000828390">
    <property type="component" value="Unassembled WGS sequence"/>
</dbReference>
<feature type="region of interest" description="Disordered" evidence="1">
    <location>
        <begin position="210"/>
        <end position="237"/>
    </location>
</feature>
<dbReference type="AlphaFoldDB" id="A0A9D4C8W5"/>
<proteinExistence type="predicted"/>
<accession>A0A9D4C8W5</accession>